<proteinExistence type="predicted"/>
<gene>
    <name evidence="2" type="ORF">CH63R_03113</name>
</gene>
<feature type="region of interest" description="Disordered" evidence="1">
    <location>
        <begin position="1"/>
        <end position="53"/>
    </location>
</feature>
<dbReference type="EMBL" id="LTAN01000002">
    <property type="protein sequence ID" value="OBR14387.1"/>
    <property type="molecule type" value="Genomic_DNA"/>
</dbReference>
<feature type="compositionally biased region" description="Polar residues" evidence="1">
    <location>
        <begin position="36"/>
        <end position="53"/>
    </location>
</feature>
<evidence type="ECO:0000313" key="3">
    <source>
        <dbReference type="Proteomes" id="UP000092177"/>
    </source>
</evidence>
<dbReference type="GeneID" id="28862195"/>
<name>A0A1B7YQS4_COLHI</name>
<evidence type="ECO:0000313" key="2">
    <source>
        <dbReference type="EMBL" id="OBR14387.1"/>
    </source>
</evidence>
<evidence type="ECO:0000256" key="1">
    <source>
        <dbReference type="SAM" id="MobiDB-lite"/>
    </source>
</evidence>
<dbReference type="AlphaFoldDB" id="A0A1B7YQS4"/>
<dbReference type="VEuPathDB" id="FungiDB:CH63R_03113"/>
<accession>A0A1B7YQS4</accession>
<feature type="compositionally biased region" description="Polar residues" evidence="1">
    <location>
        <begin position="1"/>
        <end position="11"/>
    </location>
</feature>
<comment type="caution">
    <text evidence="2">The sequence shown here is derived from an EMBL/GenBank/DDBJ whole genome shotgun (WGS) entry which is preliminary data.</text>
</comment>
<dbReference type="OrthoDB" id="5209965at2759"/>
<protein>
    <submittedName>
        <fullName evidence="2">Uncharacterized protein</fullName>
    </submittedName>
</protein>
<dbReference type="Proteomes" id="UP000092177">
    <property type="component" value="Chromosome 2"/>
</dbReference>
<dbReference type="RefSeq" id="XP_018162904.1">
    <property type="nucleotide sequence ID" value="XM_018298088.1"/>
</dbReference>
<dbReference type="KEGG" id="chig:CH63R_03113"/>
<reference evidence="3" key="1">
    <citation type="journal article" date="2017" name="BMC Genomics">
        <title>Gapless genome assembly of Colletotrichum higginsianum reveals chromosome structure and association of transposable elements with secondary metabolite gene clusters.</title>
        <authorList>
            <person name="Dallery J.-F."/>
            <person name="Lapalu N."/>
            <person name="Zampounis A."/>
            <person name="Pigne S."/>
            <person name="Luyten I."/>
            <person name="Amselem J."/>
            <person name="Wittenberg A.H.J."/>
            <person name="Zhou S."/>
            <person name="de Queiroz M.V."/>
            <person name="Robin G.P."/>
            <person name="Auger A."/>
            <person name="Hainaut M."/>
            <person name="Henrissat B."/>
            <person name="Kim K.-T."/>
            <person name="Lee Y.-H."/>
            <person name="Lespinet O."/>
            <person name="Schwartz D.C."/>
            <person name="Thon M.R."/>
            <person name="O'Connell R.J."/>
        </authorList>
    </citation>
    <scope>NUCLEOTIDE SEQUENCE [LARGE SCALE GENOMIC DNA]</scope>
    <source>
        <strain evidence="3">IMI 349063</strain>
    </source>
</reference>
<organism evidence="2 3">
    <name type="scientific">Colletotrichum higginsianum (strain IMI 349063)</name>
    <name type="common">Crucifer anthracnose fungus</name>
    <dbReference type="NCBI Taxonomy" id="759273"/>
    <lineage>
        <taxon>Eukaryota</taxon>
        <taxon>Fungi</taxon>
        <taxon>Dikarya</taxon>
        <taxon>Ascomycota</taxon>
        <taxon>Pezizomycotina</taxon>
        <taxon>Sordariomycetes</taxon>
        <taxon>Hypocreomycetidae</taxon>
        <taxon>Glomerellales</taxon>
        <taxon>Glomerellaceae</taxon>
        <taxon>Colletotrichum</taxon>
        <taxon>Colletotrichum destructivum species complex</taxon>
    </lineage>
</organism>
<keyword evidence="3" id="KW-1185">Reference proteome</keyword>
<sequence length="357" mass="39443">METKSTPQMKTSSDHGPAAMSSLGSDTGDPPASAVSPRNANDNSKMLPTQFEQYGSLTSEPAIQWPKLKKVAPKTMLEVNKEPLPWMQKQLRRVQKEENISQQVRDQKSADVELWRSQLRKISALDVGSLDHDEDVDHGNHKQAGTCLTCPRETPSSSPLLDDLVTHTPDIPKRLSGAECVGQDDQDDQIHNLEQKRLKEIRASSSQRSSSRISTMTKVESTTVTHVYQVNEPVYSTSESLTAKENIAGSAEQACKELSRSHTSAIEVFSPMPIMPPNHTCSWKDRYLNLTAEVRQLKAEILSQERRKSSELVDVGVDVGQGEDYGLGVEGLTIVMHLKGKDDLIINTDLTQASSDV</sequence>